<comment type="caution">
    <text evidence="1">The sequence shown here is derived from an EMBL/GenBank/DDBJ whole genome shotgun (WGS) entry which is preliminary data.</text>
</comment>
<evidence type="ECO:0000313" key="1">
    <source>
        <dbReference type="EMBL" id="EAZ87949.1"/>
    </source>
</evidence>
<protein>
    <submittedName>
        <fullName evidence="1">Uncharacterized protein</fullName>
    </submittedName>
</protein>
<gene>
    <name evidence="1" type="ORF">CY0110_14640</name>
</gene>
<organism evidence="1 2">
    <name type="scientific">Crocosphaera chwakensis CCY0110</name>
    <dbReference type="NCBI Taxonomy" id="391612"/>
    <lineage>
        <taxon>Bacteria</taxon>
        <taxon>Bacillati</taxon>
        <taxon>Cyanobacteriota</taxon>
        <taxon>Cyanophyceae</taxon>
        <taxon>Oscillatoriophycideae</taxon>
        <taxon>Chroococcales</taxon>
        <taxon>Aphanothecaceae</taxon>
        <taxon>Crocosphaera</taxon>
        <taxon>Crocosphaera chwakensis</taxon>
    </lineage>
</organism>
<dbReference type="RefSeq" id="WP_008278963.1">
    <property type="nucleotide sequence ID" value="NZ_AAXW01000136.1"/>
</dbReference>
<evidence type="ECO:0000313" key="2">
    <source>
        <dbReference type="Proteomes" id="UP000003781"/>
    </source>
</evidence>
<dbReference type="AlphaFoldDB" id="A3IZZ8"/>
<dbReference type="EMBL" id="AAXW01000136">
    <property type="protein sequence ID" value="EAZ87949.1"/>
    <property type="molecule type" value="Genomic_DNA"/>
</dbReference>
<dbReference type="Proteomes" id="UP000003781">
    <property type="component" value="Unassembled WGS sequence"/>
</dbReference>
<name>A3IZZ8_9CHRO</name>
<accession>A3IZZ8</accession>
<reference evidence="1 2" key="1">
    <citation type="submission" date="2007-03" db="EMBL/GenBank/DDBJ databases">
        <authorList>
            <person name="Stal L."/>
            <person name="Ferriera S."/>
            <person name="Johnson J."/>
            <person name="Kravitz S."/>
            <person name="Beeson K."/>
            <person name="Sutton G."/>
            <person name="Rogers Y.-H."/>
            <person name="Friedman R."/>
            <person name="Frazier M."/>
            <person name="Venter J.C."/>
        </authorList>
    </citation>
    <scope>NUCLEOTIDE SEQUENCE [LARGE SCALE GENOMIC DNA]</scope>
    <source>
        <strain evidence="1 2">CCY0110</strain>
    </source>
</reference>
<keyword evidence="2" id="KW-1185">Reference proteome</keyword>
<sequence length="225" mass="27187">MNDYTFSPEIINKLTASVNQQYRKFNRIDPTIDKIDLEQEALIWAYLQGLYYTEKDFQFPWWSLRNHLHEYFKSLQKQQGRYLSSNSLPVQLKDFLQSFKRKNSSSPTLTEIQSHFGLSSPKIRQIFFKLHSNKIPLPIEEINKCSSKELMNEYDYLKPVFYNNFKQFLKSFLTNNELLILNAKYQLFPELPVLSPKMISRNYQQQHTRIIRKIRRKMKQEDWKN</sequence>
<proteinExistence type="predicted"/>